<evidence type="ECO:0000313" key="3">
    <source>
        <dbReference type="Proteomes" id="UP000011721"/>
    </source>
</evidence>
<gene>
    <name evidence="2" type="ordered locus">UWK_00641</name>
</gene>
<proteinExistence type="predicted"/>
<evidence type="ECO:0008006" key="4">
    <source>
        <dbReference type="Google" id="ProtNLM"/>
    </source>
</evidence>
<dbReference type="InterPro" id="IPR036909">
    <property type="entry name" value="Cyt_c-like_dom_sf"/>
</dbReference>
<protein>
    <recommendedName>
        <fullName evidence="4">Cytochrome c domain-containing protein</fullName>
    </recommendedName>
</protein>
<name>M1P694_DESSD</name>
<evidence type="ECO:0000256" key="1">
    <source>
        <dbReference type="SAM" id="SignalP"/>
    </source>
</evidence>
<organism evidence="2 3">
    <name type="scientific">Desulfocapsa sulfexigens (strain DSM 10523 / SB164P1)</name>
    <dbReference type="NCBI Taxonomy" id="1167006"/>
    <lineage>
        <taxon>Bacteria</taxon>
        <taxon>Pseudomonadati</taxon>
        <taxon>Thermodesulfobacteriota</taxon>
        <taxon>Desulfobulbia</taxon>
        <taxon>Desulfobulbales</taxon>
        <taxon>Desulfocapsaceae</taxon>
        <taxon>Desulfocapsa</taxon>
    </lineage>
</organism>
<dbReference type="KEGG" id="dsf:UWK_00641"/>
<dbReference type="RefSeq" id="WP_015402920.1">
    <property type="nucleotide sequence ID" value="NC_020304.1"/>
</dbReference>
<dbReference type="GO" id="GO:0009055">
    <property type="term" value="F:electron transfer activity"/>
    <property type="evidence" value="ECO:0007669"/>
    <property type="project" value="InterPro"/>
</dbReference>
<keyword evidence="3" id="KW-1185">Reference proteome</keyword>
<dbReference type="OrthoDB" id="5405625at2"/>
<feature type="signal peptide" evidence="1">
    <location>
        <begin position="1"/>
        <end position="23"/>
    </location>
</feature>
<dbReference type="AlphaFoldDB" id="M1P694"/>
<keyword evidence="1" id="KW-0732">Signal</keyword>
<accession>M1P694</accession>
<dbReference type="Proteomes" id="UP000011721">
    <property type="component" value="Chromosome"/>
</dbReference>
<sequence length="133" mass="15041">MKQLFIGMFCVAILAATSFSVSATPQKRYDENTGSCRILDSGPLEWESRAWGQGGKGFKQVCKSCHTRGNDKGARYLYEESKSSKGWNRIFTTRRAECAKDGSWAKLSDEQLLMVNDYLYRWSSTSLDRNDSA</sequence>
<reference evidence="3" key="1">
    <citation type="journal article" date="2013" name="Stand. Genomic Sci.">
        <title>Complete genome sequence of Desulfocapsa sulfexigens, a marine deltaproteobacterium specialized in disproportionating inorganic sulfur compounds.</title>
        <authorList>
            <person name="Finster K.W."/>
            <person name="Kjeldsen K.U."/>
            <person name="Kube M."/>
            <person name="Reinhardt R."/>
            <person name="Mussmann M."/>
            <person name="Amann R."/>
            <person name="Schreiber L."/>
        </authorList>
    </citation>
    <scope>NUCLEOTIDE SEQUENCE [LARGE SCALE GENOMIC DNA]</scope>
    <source>
        <strain evidence="3">DSM 10523 / SB164P1</strain>
    </source>
</reference>
<dbReference type="HOGENOM" id="CLU_1903332_0_0_7"/>
<dbReference type="SUPFAM" id="SSF46626">
    <property type="entry name" value="Cytochrome c"/>
    <property type="match status" value="1"/>
</dbReference>
<evidence type="ECO:0000313" key="2">
    <source>
        <dbReference type="EMBL" id="AGF77222.1"/>
    </source>
</evidence>
<dbReference type="EMBL" id="CP003985">
    <property type="protein sequence ID" value="AGF77222.1"/>
    <property type="molecule type" value="Genomic_DNA"/>
</dbReference>
<feature type="chain" id="PRO_5004016296" description="Cytochrome c domain-containing protein" evidence="1">
    <location>
        <begin position="24"/>
        <end position="133"/>
    </location>
</feature>
<dbReference type="GO" id="GO:0020037">
    <property type="term" value="F:heme binding"/>
    <property type="evidence" value="ECO:0007669"/>
    <property type="project" value="InterPro"/>
</dbReference>